<dbReference type="AlphaFoldDB" id="A0A1Z2XMK4"/>
<feature type="active site" evidence="6">
    <location>
        <position position="25"/>
    </location>
</feature>
<dbReference type="InterPro" id="IPR008226">
    <property type="entry name" value="Mini3_fam"/>
</dbReference>
<evidence type="ECO:0000313" key="8">
    <source>
        <dbReference type="EMBL" id="ASB39660.1"/>
    </source>
</evidence>
<evidence type="ECO:0000313" key="9">
    <source>
        <dbReference type="EMBL" id="QQR28954.1"/>
    </source>
</evidence>
<keyword evidence="5 6" id="KW-0378">Hydrolase</keyword>
<name>A0A1Z2XMK4_9FIRM</name>
<dbReference type="HAMAP" id="MF_01468">
    <property type="entry name" value="RNase_Mini_III"/>
    <property type="match status" value="1"/>
</dbReference>
<dbReference type="InterPro" id="IPR036389">
    <property type="entry name" value="RNase_III_sf"/>
</dbReference>
<keyword evidence="2 6" id="KW-0698">rRNA processing</keyword>
<evidence type="ECO:0000256" key="6">
    <source>
        <dbReference type="HAMAP-Rule" id="MF_01468"/>
    </source>
</evidence>
<evidence type="ECO:0000259" key="7">
    <source>
        <dbReference type="Pfam" id="PF00636"/>
    </source>
</evidence>
<keyword evidence="6" id="KW-0963">Cytoplasm</keyword>
<dbReference type="Proteomes" id="UP000596035">
    <property type="component" value="Chromosome"/>
</dbReference>
<reference evidence="9 11" key="3">
    <citation type="submission" date="2020-11" db="EMBL/GenBank/DDBJ databases">
        <title>Closed and high quality bacterial genomes of the OMM12 community.</title>
        <authorList>
            <person name="Marbouty M."/>
            <person name="Lamy-Besnier Q."/>
            <person name="Debarbieux L."/>
            <person name="Koszul R."/>
        </authorList>
    </citation>
    <scope>NUCLEOTIDE SEQUENCE [LARGE SCALE GENOMIC DNA]</scope>
    <source>
        <strain evidence="9 11">KB18</strain>
    </source>
</reference>
<dbReference type="SUPFAM" id="SSF69065">
    <property type="entry name" value="RNase III domain-like"/>
    <property type="match status" value="1"/>
</dbReference>
<feature type="domain" description="RNase III" evidence="7">
    <location>
        <begin position="20"/>
        <end position="114"/>
    </location>
</feature>
<sequence>MDTLLKAPCPDMRRMSALDLAFVGDGVYDLLAREYLLQEGPSPVKKLHVRKTALVCCKAQSRALAGLWEGLSQEEREIALRGRNAHVGHVPKNADIADYHGATALEALFGWLYLIGDIDRARELFLLAVEVLG</sequence>
<dbReference type="CDD" id="cd00593">
    <property type="entry name" value="RIBOc"/>
    <property type="match status" value="1"/>
</dbReference>
<dbReference type="InterPro" id="IPR000999">
    <property type="entry name" value="RNase_III_dom"/>
</dbReference>
<evidence type="ECO:0000256" key="2">
    <source>
        <dbReference type="ARBA" id="ARBA00022552"/>
    </source>
</evidence>
<protein>
    <recommendedName>
        <fullName evidence="6">Mini-ribonuclease 3</fullName>
        <shortName evidence="6">Mini-3</shortName>
        <shortName evidence="6">Mini-RNase 3</shortName>
        <ecNumber evidence="6">3.1.26.-</ecNumber>
    </recommendedName>
    <alternativeName>
        <fullName evidence="6">Mini-RNase III</fullName>
        <shortName evidence="6">Mini-III</shortName>
    </alternativeName>
</protein>
<comment type="function">
    <text evidence="6">Involved in correct processing of both the 5' and 3' ends of 23S rRNA precursor. Processes 30S rRNA precursor transcript even in absence of ribonuclease 3 (Rnc); Rnc processes 30S rRNA into smaller rRNA precursors.</text>
</comment>
<accession>A0A1Z2XMK4</accession>
<dbReference type="RefSeq" id="WP_084384275.1">
    <property type="nucleotide sequence ID" value="NZ_CP021422.1"/>
</dbReference>
<keyword evidence="3 6" id="KW-0540">Nuclease</keyword>
<dbReference type="Gene3D" id="1.10.1520.10">
    <property type="entry name" value="Ribonuclease III domain"/>
    <property type="match status" value="1"/>
</dbReference>
<keyword evidence="4 6" id="KW-0255">Endonuclease</keyword>
<dbReference type="EMBL" id="CP065321">
    <property type="protein sequence ID" value="QQR28954.1"/>
    <property type="molecule type" value="Genomic_DNA"/>
</dbReference>
<keyword evidence="6" id="KW-0694">RNA-binding</keyword>
<evidence type="ECO:0000256" key="4">
    <source>
        <dbReference type="ARBA" id="ARBA00022759"/>
    </source>
</evidence>
<reference evidence="10" key="2">
    <citation type="submission" date="2017-05" db="EMBL/GenBank/DDBJ databases">
        <title>Improved OligoMM genomes.</title>
        <authorList>
            <person name="Garzetti D."/>
        </authorList>
    </citation>
    <scope>NUCLEOTIDE SEQUENCE [LARGE SCALE GENOMIC DNA]</scope>
    <source>
        <strain evidence="10">KB18</strain>
    </source>
</reference>
<keyword evidence="1 6" id="KW-0690">Ribosome biogenesis</keyword>
<comment type="cofactor">
    <cofactor evidence="6">
        <name>Mg(2+)</name>
        <dbReference type="ChEBI" id="CHEBI:18420"/>
    </cofactor>
</comment>
<keyword evidence="6" id="KW-0460">Magnesium</keyword>
<dbReference type="PANTHER" id="PTHR34276">
    <property type="entry name" value="MINI-RIBONUCLEASE 3"/>
    <property type="match status" value="1"/>
</dbReference>
<keyword evidence="6" id="KW-0699">rRNA-binding</keyword>
<evidence type="ECO:0000313" key="10">
    <source>
        <dbReference type="Proteomes" id="UP000196710"/>
    </source>
</evidence>
<dbReference type="GO" id="GO:0006364">
    <property type="term" value="P:rRNA processing"/>
    <property type="evidence" value="ECO:0007669"/>
    <property type="project" value="UniProtKB-UniRule"/>
</dbReference>
<evidence type="ECO:0000313" key="11">
    <source>
        <dbReference type="Proteomes" id="UP000596035"/>
    </source>
</evidence>
<reference evidence="8" key="1">
    <citation type="journal article" date="2017" name="Genome Announc.">
        <title>High-Quality Whole-Genome Sequences of the Oligo-Mouse-Microbiota Bacterial Community.</title>
        <authorList>
            <person name="Garzetti D."/>
            <person name="Brugiroux S."/>
            <person name="Bunk B."/>
            <person name="Pukall R."/>
            <person name="McCoy K.D."/>
            <person name="Macpherson A.J."/>
            <person name="Stecher B."/>
        </authorList>
    </citation>
    <scope>NUCLEOTIDE SEQUENCE</scope>
    <source>
        <strain evidence="8">KB18</strain>
    </source>
</reference>
<keyword evidence="10" id="KW-1185">Reference proteome</keyword>
<dbReference type="PIRSF" id="PIRSF005520">
    <property type="entry name" value="UCP005520"/>
    <property type="match status" value="1"/>
</dbReference>
<proteinExistence type="inferred from homology"/>
<dbReference type="EC" id="3.1.26.-" evidence="6"/>
<gene>
    <name evidence="6" type="primary">mrnC</name>
    <name evidence="8" type="ORF">ADH66_02680</name>
    <name evidence="9" type="ORF">I5Q82_12730</name>
</gene>
<dbReference type="EMBL" id="CP021422">
    <property type="protein sequence ID" value="ASB39660.1"/>
    <property type="molecule type" value="Genomic_DNA"/>
</dbReference>
<dbReference type="GO" id="GO:0019843">
    <property type="term" value="F:rRNA binding"/>
    <property type="evidence" value="ECO:0007669"/>
    <property type="project" value="UniProtKB-UniRule"/>
</dbReference>
<comment type="subunit">
    <text evidence="6">Homodimer.</text>
</comment>
<evidence type="ECO:0000256" key="1">
    <source>
        <dbReference type="ARBA" id="ARBA00022517"/>
    </source>
</evidence>
<dbReference type="GO" id="GO:0004525">
    <property type="term" value="F:ribonuclease III activity"/>
    <property type="evidence" value="ECO:0007669"/>
    <property type="project" value="InterPro"/>
</dbReference>
<evidence type="ECO:0000256" key="3">
    <source>
        <dbReference type="ARBA" id="ARBA00022722"/>
    </source>
</evidence>
<comment type="subcellular location">
    <subcellularLocation>
        <location evidence="6">Cytoplasm</location>
    </subcellularLocation>
</comment>
<dbReference type="PANTHER" id="PTHR34276:SF1">
    <property type="entry name" value="MINI-RIBONUCLEASE 3"/>
    <property type="match status" value="1"/>
</dbReference>
<dbReference type="KEGG" id="amur:ADH66_02680"/>
<comment type="similarity">
    <text evidence="6">Belongs to the MrnC RNase family.</text>
</comment>
<dbReference type="Pfam" id="PF00636">
    <property type="entry name" value="Ribonuclease_3"/>
    <property type="match status" value="1"/>
</dbReference>
<dbReference type="Proteomes" id="UP000196710">
    <property type="component" value="Chromosome"/>
</dbReference>
<dbReference type="GO" id="GO:0005737">
    <property type="term" value="C:cytoplasm"/>
    <property type="evidence" value="ECO:0007669"/>
    <property type="project" value="UniProtKB-SubCell"/>
</dbReference>
<evidence type="ECO:0000256" key="5">
    <source>
        <dbReference type="ARBA" id="ARBA00022801"/>
    </source>
</evidence>
<organism evidence="9 11">
    <name type="scientific">Acutalibacter muris</name>
    <dbReference type="NCBI Taxonomy" id="1796620"/>
    <lineage>
        <taxon>Bacteria</taxon>
        <taxon>Bacillati</taxon>
        <taxon>Bacillota</taxon>
        <taxon>Clostridia</taxon>
        <taxon>Eubacteriales</taxon>
        <taxon>Acutalibacteraceae</taxon>
        <taxon>Acutalibacter</taxon>
    </lineage>
</organism>